<feature type="compositionally biased region" description="Basic and acidic residues" evidence="1">
    <location>
        <begin position="38"/>
        <end position="50"/>
    </location>
</feature>
<name>A0AAW2X6D0_9LAMI</name>
<evidence type="ECO:0000256" key="1">
    <source>
        <dbReference type="SAM" id="MobiDB-lite"/>
    </source>
</evidence>
<protein>
    <recommendedName>
        <fullName evidence="2">Retrotransposon gag domain-containing protein</fullName>
    </recommendedName>
</protein>
<dbReference type="EMBL" id="JACGWN010000005">
    <property type="protein sequence ID" value="KAL0448292.1"/>
    <property type="molecule type" value="Genomic_DNA"/>
</dbReference>
<sequence>MPVAFNLLLAEQHEQFIMDTVQTTLESSQASGVGKPSQQEKSRTPSEQRTNDQVPVGPAPASKEEIAQEPPEKEVPAYFRASSHLPTYNGIADLVEHFQLSTIFLYQFARSKKCQKSAINLFEVKQEENETLRAYIECFNQAILEVPATHLEVLISAIMQGLRNRPLLESLAKKPISDFYDLLARADRYINLEDAQLIKKDNPHDRRRDNEGFSCWRTQRTIYSP</sequence>
<evidence type="ECO:0000313" key="3">
    <source>
        <dbReference type="EMBL" id="KAL0448292.1"/>
    </source>
</evidence>
<dbReference type="InterPro" id="IPR005162">
    <property type="entry name" value="Retrotrans_gag_dom"/>
</dbReference>
<proteinExistence type="predicted"/>
<reference evidence="3" key="1">
    <citation type="submission" date="2020-06" db="EMBL/GenBank/DDBJ databases">
        <authorList>
            <person name="Li T."/>
            <person name="Hu X."/>
            <person name="Zhang T."/>
            <person name="Song X."/>
            <person name="Zhang H."/>
            <person name="Dai N."/>
            <person name="Sheng W."/>
            <person name="Hou X."/>
            <person name="Wei L."/>
        </authorList>
    </citation>
    <scope>NUCLEOTIDE SEQUENCE</scope>
    <source>
        <strain evidence="3">KEN1</strain>
        <tissue evidence="3">Leaf</tissue>
    </source>
</reference>
<feature type="region of interest" description="Disordered" evidence="1">
    <location>
        <begin position="26"/>
        <end position="73"/>
    </location>
</feature>
<accession>A0AAW2X6D0</accession>
<organism evidence="3">
    <name type="scientific">Sesamum latifolium</name>
    <dbReference type="NCBI Taxonomy" id="2727402"/>
    <lineage>
        <taxon>Eukaryota</taxon>
        <taxon>Viridiplantae</taxon>
        <taxon>Streptophyta</taxon>
        <taxon>Embryophyta</taxon>
        <taxon>Tracheophyta</taxon>
        <taxon>Spermatophyta</taxon>
        <taxon>Magnoliopsida</taxon>
        <taxon>eudicotyledons</taxon>
        <taxon>Gunneridae</taxon>
        <taxon>Pentapetalae</taxon>
        <taxon>asterids</taxon>
        <taxon>lamiids</taxon>
        <taxon>Lamiales</taxon>
        <taxon>Pedaliaceae</taxon>
        <taxon>Sesamum</taxon>
    </lineage>
</organism>
<feature type="domain" description="Retrotransposon gag" evidence="2">
    <location>
        <begin position="99"/>
        <end position="163"/>
    </location>
</feature>
<feature type="compositionally biased region" description="Polar residues" evidence="1">
    <location>
        <begin position="26"/>
        <end position="37"/>
    </location>
</feature>
<gene>
    <name evidence="3" type="ORF">Slati_1385600</name>
</gene>
<dbReference type="AlphaFoldDB" id="A0AAW2X6D0"/>
<feature type="compositionally biased region" description="Basic and acidic residues" evidence="1">
    <location>
        <begin position="62"/>
        <end position="73"/>
    </location>
</feature>
<dbReference type="Pfam" id="PF03732">
    <property type="entry name" value="Retrotrans_gag"/>
    <property type="match status" value="1"/>
</dbReference>
<comment type="caution">
    <text evidence="3">The sequence shown here is derived from an EMBL/GenBank/DDBJ whole genome shotgun (WGS) entry which is preliminary data.</text>
</comment>
<evidence type="ECO:0000259" key="2">
    <source>
        <dbReference type="Pfam" id="PF03732"/>
    </source>
</evidence>
<reference evidence="3" key="2">
    <citation type="journal article" date="2024" name="Plant">
        <title>Genomic evolution and insights into agronomic trait innovations of Sesamum species.</title>
        <authorList>
            <person name="Miao H."/>
            <person name="Wang L."/>
            <person name="Qu L."/>
            <person name="Liu H."/>
            <person name="Sun Y."/>
            <person name="Le M."/>
            <person name="Wang Q."/>
            <person name="Wei S."/>
            <person name="Zheng Y."/>
            <person name="Lin W."/>
            <person name="Duan Y."/>
            <person name="Cao H."/>
            <person name="Xiong S."/>
            <person name="Wang X."/>
            <person name="Wei L."/>
            <person name="Li C."/>
            <person name="Ma Q."/>
            <person name="Ju M."/>
            <person name="Zhao R."/>
            <person name="Li G."/>
            <person name="Mu C."/>
            <person name="Tian Q."/>
            <person name="Mei H."/>
            <person name="Zhang T."/>
            <person name="Gao T."/>
            <person name="Zhang H."/>
        </authorList>
    </citation>
    <scope>NUCLEOTIDE SEQUENCE</scope>
    <source>
        <strain evidence="3">KEN1</strain>
    </source>
</reference>